<dbReference type="Proteomes" id="UP000318313">
    <property type="component" value="Chromosome"/>
</dbReference>
<dbReference type="Gene3D" id="3.30.870.10">
    <property type="entry name" value="Endonuclease Chain A"/>
    <property type="match status" value="2"/>
</dbReference>
<feature type="domain" description="PLD phosphodiesterase" evidence="2">
    <location>
        <begin position="393"/>
        <end position="420"/>
    </location>
</feature>
<feature type="region of interest" description="Disordered" evidence="1">
    <location>
        <begin position="367"/>
        <end position="387"/>
    </location>
</feature>
<dbReference type="AlphaFoldDB" id="A0A518I6Z8"/>
<dbReference type="CDD" id="cd09111">
    <property type="entry name" value="PLDc_ymdC_like_1"/>
    <property type="match status" value="1"/>
</dbReference>
<keyword evidence="4" id="KW-1185">Reference proteome</keyword>
<gene>
    <name evidence="3" type="primary">cls_1</name>
    <name evidence="3" type="ORF">Enr17x_08800</name>
</gene>
<dbReference type="PROSITE" id="PS50035">
    <property type="entry name" value="PLD"/>
    <property type="match status" value="2"/>
</dbReference>
<organism evidence="3 4">
    <name type="scientific">Gimesia fumaroli</name>
    <dbReference type="NCBI Taxonomy" id="2527976"/>
    <lineage>
        <taxon>Bacteria</taxon>
        <taxon>Pseudomonadati</taxon>
        <taxon>Planctomycetota</taxon>
        <taxon>Planctomycetia</taxon>
        <taxon>Planctomycetales</taxon>
        <taxon>Planctomycetaceae</taxon>
        <taxon>Gimesia</taxon>
    </lineage>
</organism>
<feature type="compositionally biased region" description="Basic and acidic residues" evidence="1">
    <location>
        <begin position="368"/>
        <end position="377"/>
    </location>
</feature>
<dbReference type="EMBL" id="CP037452">
    <property type="protein sequence ID" value="QDV48866.1"/>
    <property type="molecule type" value="Genomic_DNA"/>
</dbReference>
<dbReference type="OrthoDB" id="9814092at2"/>
<proteinExistence type="predicted"/>
<evidence type="ECO:0000313" key="3">
    <source>
        <dbReference type="EMBL" id="QDV48866.1"/>
    </source>
</evidence>
<dbReference type="Pfam" id="PF13091">
    <property type="entry name" value="PLDc_2"/>
    <property type="match status" value="2"/>
</dbReference>
<dbReference type="PANTHER" id="PTHR21248">
    <property type="entry name" value="CARDIOLIPIN SYNTHASE"/>
    <property type="match status" value="1"/>
</dbReference>
<evidence type="ECO:0000256" key="1">
    <source>
        <dbReference type="SAM" id="MobiDB-lite"/>
    </source>
</evidence>
<dbReference type="PANTHER" id="PTHR21248:SF12">
    <property type="entry name" value="CARDIOLIPIN SYNTHASE C"/>
    <property type="match status" value="1"/>
</dbReference>
<dbReference type="SUPFAM" id="SSF56024">
    <property type="entry name" value="Phospholipase D/nuclease"/>
    <property type="match status" value="2"/>
</dbReference>
<dbReference type="EC" id="2.7.8.-" evidence="3"/>
<dbReference type="InterPro" id="IPR001736">
    <property type="entry name" value="PLipase_D/transphosphatidylase"/>
</dbReference>
<evidence type="ECO:0000313" key="4">
    <source>
        <dbReference type="Proteomes" id="UP000318313"/>
    </source>
</evidence>
<accession>A0A518I6Z8</accession>
<dbReference type="SMART" id="SM00155">
    <property type="entry name" value="PLDc"/>
    <property type="match status" value="2"/>
</dbReference>
<evidence type="ECO:0000259" key="2">
    <source>
        <dbReference type="PROSITE" id="PS50035"/>
    </source>
</evidence>
<dbReference type="RefSeq" id="WP_145306166.1">
    <property type="nucleotide sequence ID" value="NZ_CP037452.1"/>
</dbReference>
<sequence length="545" mass="62395">MSRSSAASSVLSSFLVPASQHRCIPLSEGLAAFDCRKRLIRQAQHRIWISTFLWRNDRAGNFLIDELQRRSREGVEVRILLDHWVTLQSEDSILPRMRQLAASSDIEVRLFNPVVQKMDPADAEIMLAGAKFGETLNRRMHGKIMLFDDGCVILGGRNLGDEYFDLHRFRCFSDAEILINGPVVKETQNAFTRFWNHDLSVDLLEFADKEPPATAKPESSASADSADLPAPFANIAEECCPDYLERIYTPRQIEFFYDLPAVDCETPDETGNRLEEFLASARKSIHLTSPIIIFPDAWLDRLAKLREQNESFLLSIVSNSLVSTDNLYTYAAGLKQRKTLINQFHAHLHEIRAVPGEIAEMIPSYPRLSEENDKSDAQPESGFGSNPFESDELHTTLHCKYFVIDGTMTLLGSPNLDPRSLFVNTELLLRIEDESLSQYYLEHHNRFRSNANSWVVARLQKETVWIRLSRLLASQQTRQDTDWPYRPGCCFVPRKETAQEIPDPFAADFYERYEPCGVYPGIKDSDEKVELFFTENLSHMFRDLL</sequence>
<dbReference type="GO" id="GO:0030572">
    <property type="term" value="F:phosphatidyltransferase activity"/>
    <property type="evidence" value="ECO:0007669"/>
    <property type="project" value="UniProtKB-ARBA"/>
</dbReference>
<dbReference type="KEGG" id="gfm:Enr17x_08800"/>
<dbReference type="GO" id="GO:0032049">
    <property type="term" value="P:cardiolipin biosynthetic process"/>
    <property type="evidence" value="ECO:0007669"/>
    <property type="project" value="UniProtKB-ARBA"/>
</dbReference>
<keyword evidence="3" id="KW-0808">Transferase</keyword>
<reference evidence="3 4" key="1">
    <citation type="submission" date="2019-03" db="EMBL/GenBank/DDBJ databases">
        <title>Deep-cultivation of Planctomycetes and their phenomic and genomic characterization uncovers novel biology.</title>
        <authorList>
            <person name="Wiegand S."/>
            <person name="Jogler M."/>
            <person name="Boedeker C."/>
            <person name="Pinto D."/>
            <person name="Vollmers J."/>
            <person name="Rivas-Marin E."/>
            <person name="Kohn T."/>
            <person name="Peeters S.H."/>
            <person name="Heuer A."/>
            <person name="Rast P."/>
            <person name="Oberbeckmann S."/>
            <person name="Bunk B."/>
            <person name="Jeske O."/>
            <person name="Meyerdierks A."/>
            <person name="Storesund J.E."/>
            <person name="Kallscheuer N."/>
            <person name="Luecker S."/>
            <person name="Lage O.M."/>
            <person name="Pohl T."/>
            <person name="Merkel B.J."/>
            <person name="Hornburger P."/>
            <person name="Mueller R.-W."/>
            <person name="Bruemmer F."/>
            <person name="Labrenz M."/>
            <person name="Spormann A.M."/>
            <person name="Op den Camp H."/>
            <person name="Overmann J."/>
            <person name="Amann R."/>
            <person name="Jetten M.S.M."/>
            <person name="Mascher T."/>
            <person name="Medema M.H."/>
            <person name="Devos D.P."/>
            <person name="Kaster A.-K."/>
            <person name="Ovreas L."/>
            <person name="Rohde M."/>
            <person name="Galperin M.Y."/>
            <person name="Jogler C."/>
        </authorList>
    </citation>
    <scope>NUCLEOTIDE SEQUENCE [LARGE SCALE GENOMIC DNA]</scope>
    <source>
        <strain evidence="3 4">Enr17</strain>
    </source>
</reference>
<protein>
    <submittedName>
        <fullName evidence="3">Cardiolipin synthase</fullName>
        <ecNumber evidence="3">2.7.8.-</ecNumber>
    </submittedName>
</protein>
<dbReference type="InterPro" id="IPR025202">
    <property type="entry name" value="PLD-like_dom"/>
</dbReference>
<feature type="domain" description="PLD phosphodiesterase" evidence="2">
    <location>
        <begin position="136"/>
        <end position="163"/>
    </location>
</feature>
<name>A0A518I6Z8_9PLAN</name>